<evidence type="ECO:0000259" key="9">
    <source>
        <dbReference type="PROSITE" id="PS51194"/>
    </source>
</evidence>
<dbReference type="PROSITE" id="PS00039">
    <property type="entry name" value="DEAD_ATP_HELICASE"/>
    <property type="match status" value="1"/>
</dbReference>
<dbReference type="CDD" id="cd18787">
    <property type="entry name" value="SF2_C_DEAD"/>
    <property type="match status" value="1"/>
</dbReference>
<proteinExistence type="inferred from homology"/>
<dbReference type="SMART" id="SM00490">
    <property type="entry name" value="HELICc"/>
    <property type="match status" value="1"/>
</dbReference>
<feature type="compositionally biased region" description="Low complexity" evidence="7">
    <location>
        <begin position="91"/>
        <end position="100"/>
    </location>
</feature>
<feature type="region of interest" description="Disordered" evidence="7">
    <location>
        <begin position="1"/>
        <end position="53"/>
    </location>
</feature>
<feature type="domain" description="Helicase ATP-binding" evidence="8">
    <location>
        <begin position="382"/>
        <end position="643"/>
    </location>
</feature>
<dbReference type="HOGENOM" id="CLU_003041_15_2_1"/>
<dbReference type="Pfam" id="PF00271">
    <property type="entry name" value="Helicase_C"/>
    <property type="match status" value="1"/>
</dbReference>
<feature type="compositionally biased region" description="Basic and acidic residues" evidence="7">
    <location>
        <begin position="168"/>
        <end position="197"/>
    </location>
</feature>
<evidence type="ECO:0000313" key="11">
    <source>
        <dbReference type="Proteomes" id="UP000016923"/>
    </source>
</evidence>
<feature type="region of interest" description="Disordered" evidence="7">
    <location>
        <begin position="65"/>
        <end position="246"/>
    </location>
</feature>
<name>S3D3P7_OPHP1</name>
<dbReference type="Gene3D" id="3.40.50.300">
    <property type="entry name" value="P-loop containing nucleotide triphosphate hydrolases"/>
    <property type="match status" value="2"/>
</dbReference>
<reference evidence="10 11" key="1">
    <citation type="journal article" date="2013" name="BMC Genomics">
        <title>The genome and transcriptome of the pine saprophyte Ophiostoma piceae, and a comparison with the bark beetle-associated pine pathogen Grosmannia clavigera.</title>
        <authorList>
            <person name="Haridas S."/>
            <person name="Wang Y."/>
            <person name="Lim L."/>
            <person name="Massoumi Alamouti S."/>
            <person name="Jackman S."/>
            <person name="Docking R."/>
            <person name="Robertson G."/>
            <person name="Birol I."/>
            <person name="Bohlmann J."/>
            <person name="Breuil C."/>
        </authorList>
    </citation>
    <scope>NUCLEOTIDE SEQUENCE [LARGE SCALE GENOMIC DNA]</scope>
    <source>
        <strain evidence="10 11">UAMH 11346</strain>
    </source>
</reference>
<dbReference type="STRING" id="1262450.S3D3P7"/>
<evidence type="ECO:0000256" key="2">
    <source>
        <dbReference type="ARBA" id="ARBA00022801"/>
    </source>
</evidence>
<evidence type="ECO:0000256" key="5">
    <source>
        <dbReference type="ARBA" id="ARBA00022884"/>
    </source>
</evidence>
<dbReference type="SUPFAM" id="SSF52540">
    <property type="entry name" value="P-loop containing nucleoside triphosphate hydrolases"/>
    <property type="match status" value="2"/>
</dbReference>
<keyword evidence="3 6" id="KW-0347">Helicase</keyword>
<feature type="compositionally biased region" description="Basic residues" evidence="7">
    <location>
        <begin position="222"/>
        <end position="231"/>
    </location>
</feature>
<dbReference type="AlphaFoldDB" id="S3D3P7"/>
<dbReference type="InterPro" id="IPR001650">
    <property type="entry name" value="Helicase_C-like"/>
</dbReference>
<evidence type="ECO:0000256" key="6">
    <source>
        <dbReference type="RuleBase" id="RU365068"/>
    </source>
</evidence>
<accession>S3D3P7</accession>
<evidence type="ECO:0000313" key="10">
    <source>
        <dbReference type="EMBL" id="EPE07980.1"/>
    </source>
</evidence>
<dbReference type="Proteomes" id="UP000016923">
    <property type="component" value="Unassembled WGS sequence"/>
</dbReference>
<evidence type="ECO:0000256" key="3">
    <source>
        <dbReference type="ARBA" id="ARBA00022806"/>
    </source>
</evidence>
<dbReference type="GO" id="GO:0003724">
    <property type="term" value="F:RNA helicase activity"/>
    <property type="evidence" value="ECO:0007669"/>
    <property type="project" value="UniProtKB-EC"/>
</dbReference>
<dbReference type="InterPro" id="IPR014001">
    <property type="entry name" value="Helicase_ATP-bd"/>
</dbReference>
<dbReference type="PANTHER" id="PTHR24031">
    <property type="entry name" value="RNA HELICASE"/>
    <property type="match status" value="1"/>
</dbReference>
<protein>
    <recommendedName>
        <fullName evidence="6">ATP-dependent RNA helicase</fullName>
        <ecNumber evidence="6">3.6.4.13</ecNumber>
    </recommendedName>
</protein>
<feature type="compositionally biased region" description="Acidic residues" evidence="7">
    <location>
        <begin position="198"/>
        <end position="211"/>
    </location>
</feature>
<comment type="similarity">
    <text evidence="6">Belongs to the DEAD box helicase family.</text>
</comment>
<dbReference type="Pfam" id="PF00270">
    <property type="entry name" value="DEAD"/>
    <property type="match status" value="2"/>
</dbReference>
<evidence type="ECO:0000256" key="7">
    <source>
        <dbReference type="SAM" id="MobiDB-lite"/>
    </source>
</evidence>
<dbReference type="VEuPathDB" id="FungiDB:F503_00763"/>
<dbReference type="OrthoDB" id="3370at2759"/>
<comment type="domain">
    <text evidence="6">The Q motif is unique to and characteristic of the DEAD box family of RNA helicases and controls ATP binding and hydrolysis.</text>
</comment>
<sequence>MYARWVPPKKNATSAPSARPAEPAYTQPPQSRLPSRPPPPPLAQQQQSVHPSRLAFVPVVEEPVQQALPSQHSLPPPPPQKRKIVFDDAEAAPVAAAKPVLLYGDDDTSSRAAKRQKADKPAEIATPQPPKEKKKRKRLRKSKKRSGDDSSDEEKEEKERVEEEEEKTEEKEENQKEKKEEKKERKEEKREKEKVENPADEPEQMDVDEPAPSELAPADAKKPKKEKRSKKKAEVEAAPEVEALSVRHKALLEKKEKSMRKAQERAEATRKEAVAAGLDPDAMTDADATAGTELHGLEPLPQPALIAEGLAKLAYETLPPWLADPIRVASTTRKPFAELGVSPTYGIDERAEKVLKEERGWTDAFAVQTAVVPFLLPSRKRGQGEQGRGDLVISAATGSGKTLAYVLPLMRDISRTRGVRRLRAVIVVPTRELVQQVQDVCDTCAKAFHASGGSVGRKLKIGVAMGSQSFKKEQAMLMEDEQVYDPRAFAEFVAQKQSWPYRSGNEGEADAADARALGDALPNPSRFPLPNHTVEPVSSVDVLICTPGRLVEHISATAGFTLDFVRWLVVDEADKLLGQSYQQWIEVVMGKLHAPSANSNSILGARDFADSSESGVRKVVLSATMTRDLSLLGSLKLHRPTHIILEGGTRGAVGAGGGASDNAEYVLPELLRESAIKSNENALRLSRLLALLAPDMAPLVGTITSTTRTSERRKTLRRFEATSPKRLRILVATDLAARGIDLPSLDHVVNYDMPPSVEFYVHRVGRTARAGRAGHAWTLYTKKEAGWFWPEVAGQGKSTSTTTMTLTSTVQRAHKVAKAVVGGTEVSRDDEKEDGASRAWFSEQRLSAYETALEQLGREAAEARRK</sequence>
<dbReference type="InterPro" id="IPR011545">
    <property type="entry name" value="DEAD/DEAH_box_helicase_dom"/>
</dbReference>
<dbReference type="PROSITE" id="PS51194">
    <property type="entry name" value="HELICASE_CTER"/>
    <property type="match status" value="1"/>
</dbReference>
<dbReference type="InterPro" id="IPR027417">
    <property type="entry name" value="P-loop_NTPase"/>
</dbReference>
<dbReference type="EC" id="3.6.4.13" evidence="6"/>
<dbReference type="SMART" id="SM00487">
    <property type="entry name" value="DEXDc"/>
    <property type="match status" value="1"/>
</dbReference>
<feature type="compositionally biased region" description="Basic residues" evidence="7">
    <location>
        <begin position="132"/>
        <end position="144"/>
    </location>
</feature>
<dbReference type="OMA" id="EWKPAPG"/>
<organism evidence="10 11">
    <name type="scientific">Ophiostoma piceae (strain UAMH 11346)</name>
    <name type="common">Sap stain fungus</name>
    <dbReference type="NCBI Taxonomy" id="1262450"/>
    <lineage>
        <taxon>Eukaryota</taxon>
        <taxon>Fungi</taxon>
        <taxon>Dikarya</taxon>
        <taxon>Ascomycota</taxon>
        <taxon>Pezizomycotina</taxon>
        <taxon>Sordariomycetes</taxon>
        <taxon>Sordariomycetidae</taxon>
        <taxon>Ophiostomatales</taxon>
        <taxon>Ophiostomataceae</taxon>
        <taxon>Ophiostoma</taxon>
    </lineage>
</organism>
<dbReference type="EMBL" id="KE148149">
    <property type="protein sequence ID" value="EPE07980.1"/>
    <property type="molecule type" value="Genomic_DNA"/>
</dbReference>
<keyword evidence="11" id="KW-1185">Reference proteome</keyword>
<keyword evidence="5 6" id="KW-0694">RNA-binding</keyword>
<keyword evidence="2 6" id="KW-0378">Hydrolase</keyword>
<keyword evidence="4 6" id="KW-0067">ATP-binding</keyword>
<dbReference type="CDD" id="cd17956">
    <property type="entry name" value="DEADc_DDX51"/>
    <property type="match status" value="1"/>
</dbReference>
<dbReference type="InterPro" id="IPR000629">
    <property type="entry name" value="RNA-helicase_DEAD-box_CS"/>
</dbReference>
<dbReference type="PROSITE" id="PS51192">
    <property type="entry name" value="HELICASE_ATP_BIND_1"/>
    <property type="match status" value="1"/>
</dbReference>
<dbReference type="GO" id="GO:0016787">
    <property type="term" value="F:hydrolase activity"/>
    <property type="evidence" value="ECO:0007669"/>
    <property type="project" value="UniProtKB-KW"/>
</dbReference>
<feature type="domain" description="Helicase C-terminal" evidence="9">
    <location>
        <begin position="639"/>
        <end position="814"/>
    </location>
</feature>
<evidence type="ECO:0000259" key="8">
    <source>
        <dbReference type="PROSITE" id="PS51192"/>
    </source>
</evidence>
<keyword evidence="1 6" id="KW-0547">Nucleotide-binding</keyword>
<comment type="function">
    <text evidence="6">RNA helicase.</text>
</comment>
<gene>
    <name evidence="10" type="ORF">F503_00763</name>
</gene>
<evidence type="ECO:0000256" key="1">
    <source>
        <dbReference type="ARBA" id="ARBA00022741"/>
    </source>
</evidence>
<dbReference type="GO" id="GO:0003723">
    <property type="term" value="F:RNA binding"/>
    <property type="evidence" value="ECO:0007669"/>
    <property type="project" value="UniProtKB-UniRule"/>
</dbReference>
<evidence type="ECO:0000256" key="4">
    <source>
        <dbReference type="ARBA" id="ARBA00022840"/>
    </source>
</evidence>
<dbReference type="GO" id="GO:0005524">
    <property type="term" value="F:ATP binding"/>
    <property type="evidence" value="ECO:0007669"/>
    <property type="project" value="UniProtKB-UniRule"/>
</dbReference>
<feature type="compositionally biased region" description="Acidic residues" evidence="7">
    <location>
        <begin position="149"/>
        <end position="167"/>
    </location>
</feature>
<comment type="catalytic activity">
    <reaction evidence="6">
        <text>ATP + H2O = ADP + phosphate + H(+)</text>
        <dbReference type="Rhea" id="RHEA:13065"/>
        <dbReference type="ChEBI" id="CHEBI:15377"/>
        <dbReference type="ChEBI" id="CHEBI:15378"/>
        <dbReference type="ChEBI" id="CHEBI:30616"/>
        <dbReference type="ChEBI" id="CHEBI:43474"/>
        <dbReference type="ChEBI" id="CHEBI:456216"/>
        <dbReference type="EC" id="3.6.4.13"/>
    </reaction>
</comment>
<dbReference type="eggNOG" id="KOG0350">
    <property type="taxonomic scope" value="Eukaryota"/>
</dbReference>